<dbReference type="SUPFAM" id="SSF51984">
    <property type="entry name" value="MurCD N-terminal domain"/>
    <property type="match status" value="1"/>
</dbReference>
<reference evidence="4 5" key="1">
    <citation type="journal article" date="2016" name="ISME J.">
        <title>Chasing the elusive Euryarchaeota class WSA2: genomes reveal a uniquely fastidious methyl-reducing methanogen.</title>
        <authorList>
            <person name="Nobu M.K."/>
            <person name="Narihiro T."/>
            <person name="Kuroda K."/>
            <person name="Mei R."/>
            <person name="Liu W.T."/>
        </authorList>
    </citation>
    <scope>NUCLEOTIDE SEQUENCE [LARGE SCALE GENOMIC DNA]</scope>
    <source>
        <strain evidence="1">B03fssc0709_Meth_Bin005</strain>
        <strain evidence="2">B15fssc0709_Meth_Bin003</strain>
        <strain evidence="3">BMIXfssc0709_Meth_Bin006</strain>
    </source>
</reference>
<evidence type="ECO:0000313" key="1">
    <source>
        <dbReference type="EMBL" id="KYC45611.1"/>
    </source>
</evidence>
<dbReference type="EMBL" id="LNGE01000014">
    <property type="protein sequence ID" value="KYC45611.1"/>
    <property type="molecule type" value="Genomic_DNA"/>
</dbReference>
<dbReference type="Proteomes" id="UP000091929">
    <property type="component" value="Unassembled WGS sequence"/>
</dbReference>
<evidence type="ECO:0000313" key="5">
    <source>
        <dbReference type="Proteomes" id="UP000092401"/>
    </source>
</evidence>
<dbReference type="Proteomes" id="UP000092401">
    <property type="component" value="Unassembled WGS sequence"/>
</dbReference>
<evidence type="ECO:0000313" key="3">
    <source>
        <dbReference type="EMBL" id="KYC50505.1"/>
    </source>
</evidence>
<dbReference type="Proteomes" id="UP000092403">
    <property type="component" value="Unassembled WGS sequence"/>
</dbReference>
<dbReference type="SUPFAM" id="SSF53623">
    <property type="entry name" value="MurD-like peptide ligases, catalytic domain"/>
    <property type="match status" value="1"/>
</dbReference>
<sequence>MNKFIVLDINHGGDYLAAILKNRGYEVIVYDIYHKGGEKKQKLNEKNIRVFEDIRGDHLDYNIAYPVHCPEQFFSLFPNNNKITHHELVKFLFNHRKKIIEITGSKGKTTTANLLAFLLSFEEEILLNNSTGFQSFINGNSKLIDKENSISAGYTAKILSQEYNKFHVLEESLGVCGVGDVSILTSMNPIYNIKAGNGNSVDAKKQLFKLSENKIIIDSKDKIANNIANEYKKEVFRIGEDINIITPDTLEVGKDVNSTIYIKDLELISKFKGSYLLAGYVNPILFSVMSLKILDKDLENVISNLSRFDGVKNRLSVIIENSITKIIDKSGGFSEASLRYLLSLLKRHYDIYYKNINLLIDLNNVSHCQQIDLNALDAVIGEFGNLVDNAFLVGNYDFERFKYLKNSSELITQKGDLLIECGK</sequence>
<dbReference type="InterPro" id="IPR036565">
    <property type="entry name" value="Mur-like_cat_sf"/>
</dbReference>
<dbReference type="Gene3D" id="3.40.1190.10">
    <property type="entry name" value="Mur-like, catalytic domain"/>
    <property type="match status" value="1"/>
</dbReference>
<evidence type="ECO:0000313" key="2">
    <source>
        <dbReference type="EMBL" id="KYC47734.1"/>
    </source>
</evidence>
<name>A0A150IKT6_9EURY</name>
<dbReference type="GO" id="GO:0005524">
    <property type="term" value="F:ATP binding"/>
    <property type="evidence" value="ECO:0007669"/>
    <property type="project" value="InterPro"/>
</dbReference>
<organism evidence="1 5">
    <name type="scientific">Candidatus Methanofastidiosum methylothiophilum</name>
    <dbReference type="NCBI Taxonomy" id="1705564"/>
    <lineage>
        <taxon>Archaea</taxon>
        <taxon>Methanobacteriati</taxon>
        <taxon>Methanobacteriota</taxon>
        <taxon>Stenosarchaea group</taxon>
        <taxon>Candidatus Methanofastidiosia</taxon>
        <taxon>Candidatus Methanofastidiosales</taxon>
        <taxon>Candidatus Methanofastidiosaceae</taxon>
        <taxon>Candidatus Methanofastidiosum</taxon>
    </lineage>
</organism>
<accession>A0A150ISU2</accession>
<dbReference type="AlphaFoldDB" id="A0A150IKT6"/>
<protein>
    <submittedName>
        <fullName evidence="1">UDP-N-acetylmuramoyl-L-alanyl-D-glutamate synthetase</fullName>
    </submittedName>
</protein>
<dbReference type="EMBL" id="LNJC01000012">
    <property type="protein sequence ID" value="KYC50505.1"/>
    <property type="molecule type" value="Genomic_DNA"/>
</dbReference>
<dbReference type="EMBL" id="LNGF01000017">
    <property type="protein sequence ID" value="KYC47734.1"/>
    <property type="molecule type" value="Genomic_DNA"/>
</dbReference>
<comment type="caution">
    <text evidence="1">The sequence shown here is derived from an EMBL/GenBank/DDBJ whole genome shotgun (WGS) entry which is preliminary data.</text>
</comment>
<gene>
    <name evidence="1" type="ORF">APG10_00685</name>
    <name evidence="2" type="ORF">APG11_00903</name>
    <name evidence="3" type="ORF">APG12_00742</name>
</gene>
<evidence type="ECO:0000313" key="4">
    <source>
        <dbReference type="Proteomes" id="UP000091929"/>
    </source>
</evidence>
<accession>A0A150J073</accession>
<accession>A0A150IKT6</accession>
<proteinExistence type="predicted"/>